<feature type="region of interest" description="Disordered" evidence="6">
    <location>
        <begin position="1224"/>
        <end position="1254"/>
    </location>
</feature>
<keyword evidence="4" id="KW-0547">Nucleotide-binding</keyword>
<dbReference type="Gene3D" id="3.40.50.300">
    <property type="entry name" value="P-loop containing nucleotide triphosphate hydrolases"/>
    <property type="match status" value="1"/>
</dbReference>
<name>A0AAD9KNA5_RIDPI</name>
<evidence type="ECO:0000259" key="7">
    <source>
        <dbReference type="PROSITE" id="PS50837"/>
    </source>
</evidence>
<keyword evidence="2" id="KW-0963">Cytoplasm</keyword>
<dbReference type="PANTHER" id="PTHR45690:SF19">
    <property type="entry name" value="NACHT, LRR AND PYD DOMAINS-CONTAINING PROTEIN 3"/>
    <property type="match status" value="1"/>
</dbReference>
<keyword evidence="3" id="KW-0677">Repeat</keyword>
<dbReference type="PROSITE" id="PS50837">
    <property type="entry name" value="NACHT"/>
    <property type="match status" value="1"/>
</dbReference>
<dbReference type="InterPro" id="IPR027417">
    <property type="entry name" value="P-loop_NTPase"/>
</dbReference>
<feature type="compositionally biased region" description="Low complexity" evidence="6">
    <location>
        <begin position="47"/>
        <end position="58"/>
    </location>
</feature>
<dbReference type="Pfam" id="PF15112">
    <property type="entry name" value="DUF4559"/>
    <property type="match status" value="1"/>
</dbReference>
<evidence type="ECO:0000256" key="4">
    <source>
        <dbReference type="ARBA" id="ARBA00022741"/>
    </source>
</evidence>
<dbReference type="Proteomes" id="UP001209878">
    <property type="component" value="Unassembled WGS sequence"/>
</dbReference>
<dbReference type="GO" id="GO:0005524">
    <property type="term" value="F:ATP binding"/>
    <property type="evidence" value="ECO:0007669"/>
    <property type="project" value="UniProtKB-KW"/>
</dbReference>
<keyword evidence="9" id="KW-1185">Reference proteome</keyword>
<feature type="region of interest" description="Disordered" evidence="6">
    <location>
        <begin position="47"/>
        <end position="70"/>
    </location>
</feature>
<dbReference type="InterPro" id="IPR032675">
    <property type="entry name" value="LRR_dom_sf"/>
</dbReference>
<organism evidence="8 9">
    <name type="scientific">Ridgeia piscesae</name>
    <name type="common">Tubeworm</name>
    <dbReference type="NCBI Taxonomy" id="27915"/>
    <lineage>
        <taxon>Eukaryota</taxon>
        <taxon>Metazoa</taxon>
        <taxon>Spiralia</taxon>
        <taxon>Lophotrochozoa</taxon>
        <taxon>Annelida</taxon>
        <taxon>Polychaeta</taxon>
        <taxon>Sedentaria</taxon>
        <taxon>Canalipalpata</taxon>
        <taxon>Sabellida</taxon>
        <taxon>Siboglinidae</taxon>
        <taxon>Ridgeia</taxon>
    </lineage>
</organism>
<dbReference type="Pfam" id="PF05729">
    <property type="entry name" value="NACHT"/>
    <property type="match status" value="1"/>
</dbReference>
<evidence type="ECO:0000256" key="6">
    <source>
        <dbReference type="SAM" id="MobiDB-lite"/>
    </source>
</evidence>
<evidence type="ECO:0000256" key="2">
    <source>
        <dbReference type="ARBA" id="ARBA00022490"/>
    </source>
</evidence>
<evidence type="ECO:0000256" key="1">
    <source>
        <dbReference type="ARBA" id="ARBA00004496"/>
    </source>
</evidence>
<dbReference type="GO" id="GO:0005829">
    <property type="term" value="C:cytosol"/>
    <property type="evidence" value="ECO:0007669"/>
    <property type="project" value="UniProtKB-SubCell"/>
</dbReference>
<protein>
    <recommendedName>
        <fullName evidence="7">NACHT domain-containing protein</fullName>
    </recommendedName>
</protein>
<sequence>MGKSHSKRFVIHDRPPVTSTQSVTPVTYTQSVAHVTSTQSVAPVTSTQSVTPVTTPTVTPAPPAPPALPGSVPSTVVGDLNDKDYIRWLKATWALRLTIDVLRRFCDREMKTLHQTLVGRCGGATTCSSSQCTLDARGRLVHGCPVCTRWWTEIQAYRKGSNTRLMLKNADFRQWPLQHWQVAKVFMGVKQDPSSVNAADTDASGVLQLMANCKHFATKVDMAKVDAIREKRNGLMHSSTMKVTVSELSSGSGVMQTMKNMLHDYHQRHSDLTAQQTVTQIRQLEAAVIDVSDKVFIENERKAWKQVIASQQLDLQQQSSDIQQSKTDVQQNTTDIQQNKTNIVQLICSNDALKKRLEDVILAQNEHLNRTVDELRENTKRCSTPPRHYSRVEQETKMADSGATLKKAYRSYERHIHSLHIPGQIFSQADVEVTFEEMFIDVRLQMFEDSKQLPEEMTYRDVDKLLKAKRSSKRIECTQLLEVLDDKVAPHSVLIIGIPGVGKTTFVKQMAKQWANEKMWEHVRYLFVIALRELQQDRMMTLEELLFDQLAGLSLTEDERRVAMDEIVASQEHTVVFLEGADELRSFKYTKQYERGYRNKADMNTLISSLVSGAVLPGAKVVITTRPIDQLSSKVCSRVTEIYGFSEENIKKYVHKFSGGDFELAQFILSYLATNANIATFCYIPVTCNFVCMCLQDMQRGDMASVRTMTQMYAYAVMHLVGKLHPQLRNDPSQLDSKAILSKVGPSLKSHAKVAKRCTMRSPLQLILYDEDVEEISTVDRQSGFLDQSLTLDEVTRERSQQCWSFTHLTIQEFFTAIGLLMGPVDDISQLTESEESIRKQEVVLTFVVGLLCDQRNAKFMEYFLSGSQQMTPSYEPRTFLEKLAAKTDHLQLVSLVHETQREDLVDVVPADIEAEHVFPTEMTSLVWAIQQQNCPIVKLNLEDLDSRLMSQLVQGLQQNTSVQELKLERCGLTPESLTALMAGVTGGCHQLEKFRLQGDRCLGTVGVAESVGVFLHGTSHLRVLRLWSCGLNHRSLTTLMTHMTGGCLQLEEFKLERCGLTPESLTALMAGVTGGCHQLEKFRLQGDRCLGTVGVAESVGVFLHGTSHLRVLRLWSCGLNHRSLTTLMTHMTGGCLQLEEFNLFRCRLTSQTLDVVSRGIRGCHELQWFTCKDNKLDGDNVEDTFRGLLRDCSRLQIWTIHCGLPPSTVERLEKEFGRRFSNDAFGENREVDDSEEEASEVDDSEEDDEEEDV</sequence>
<dbReference type="PANTHER" id="PTHR45690">
    <property type="entry name" value="NACHT, LRR AND PYD DOMAINS-CONTAINING PROTEIN 12"/>
    <property type="match status" value="1"/>
</dbReference>
<evidence type="ECO:0000313" key="9">
    <source>
        <dbReference type="Proteomes" id="UP001209878"/>
    </source>
</evidence>
<dbReference type="InterPro" id="IPR007111">
    <property type="entry name" value="NACHT_NTPase"/>
</dbReference>
<comment type="caution">
    <text evidence="8">The sequence shown here is derived from an EMBL/GenBank/DDBJ whole genome shotgun (WGS) entry which is preliminary data.</text>
</comment>
<dbReference type="InterPro" id="IPR050637">
    <property type="entry name" value="NLRP_innate_immun_reg"/>
</dbReference>
<evidence type="ECO:0000256" key="5">
    <source>
        <dbReference type="ARBA" id="ARBA00022840"/>
    </source>
</evidence>
<dbReference type="SUPFAM" id="SSF52047">
    <property type="entry name" value="RNI-like"/>
    <property type="match status" value="1"/>
</dbReference>
<evidence type="ECO:0000256" key="3">
    <source>
        <dbReference type="ARBA" id="ARBA00022737"/>
    </source>
</evidence>
<accession>A0AAD9KNA5</accession>
<feature type="domain" description="NACHT" evidence="7">
    <location>
        <begin position="491"/>
        <end position="627"/>
    </location>
</feature>
<proteinExistence type="predicted"/>
<feature type="compositionally biased region" description="Pro residues" evidence="6">
    <location>
        <begin position="59"/>
        <end position="68"/>
    </location>
</feature>
<reference evidence="8" key="1">
    <citation type="journal article" date="2023" name="Mol. Biol. Evol.">
        <title>Third-Generation Sequencing Reveals the Adaptive Role of the Epigenome in Three Deep-Sea Polychaetes.</title>
        <authorList>
            <person name="Perez M."/>
            <person name="Aroh O."/>
            <person name="Sun Y."/>
            <person name="Lan Y."/>
            <person name="Juniper S.K."/>
            <person name="Young C.R."/>
            <person name="Angers B."/>
            <person name="Qian P.Y."/>
        </authorList>
    </citation>
    <scope>NUCLEOTIDE SEQUENCE</scope>
    <source>
        <strain evidence="8">R07B-5</strain>
    </source>
</reference>
<gene>
    <name evidence="8" type="ORF">NP493_805g02014</name>
</gene>
<dbReference type="SUPFAM" id="SSF52540">
    <property type="entry name" value="P-loop containing nucleoside triphosphate hydrolases"/>
    <property type="match status" value="1"/>
</dbReference>
<dbReference type="InterPro" id="IPR027897">
    <property type="entry name" value="DUF4559"/>
</dbReference>
<evidence type="ECO:0000313" key="8">
    <source>
        <dbReference type="EMBL" id="KAK2174380.1"/>
    </source>
</evidence>
<dbReference type="AlphaFoldDB" id="A0AAD9KNA5"/>
<feature type="compositionally biased region" description="Acidic residues" evidence="6">
    <location>
        <begin position="1233"/>
        <end position="1254"/>
    </location>
</feature>
<comment type="subcellular location">
    <subcellularLocation>
        <location evidence="1">Cytoplasm</location>
    </subcellularLocation>
</comment>
<keyword evidence="5" id="KW-0067">ATP-binding</keyword>
<dbReference type="Gene3D" id="3.80.10.10">
    <property type="entry name" value="Ribonuclease Inhibitor"/>
    <property type="match status" value="1"/>
</dbReference>
<dbReference type="EMBL" id="JAODUO010000806">
    <property type="protein sequence ID" value="KAK2174380.1"/>
    <property type="molecule type" value="Genomic_DNA"/>
</dbReference>